<keyword evidence="2" id="KW-0378">Hydrolase</keyword>
<keyword evidence="3" id="KW-0802">TPR repeat</keyword>
<evidence type="ECO:0000313" key="5">
    <source>
        <dbReference type="EMBL" id="RKN81390.1"/>
    </source>
</evidence>
<organism evidence="5 6">
    <name type="scientific">Ulvibacterium marinum</name>
    <dbReference type="NCBI Taxonomy" id="2419782"/>
    <lineage>
        <taxon>Bacteria</taxon>
        <taxon>Pseudomonadati</taxon>
        <taxon>Bacteroidota</taxon>
        <taxon>Flavobacteriia</taxon>
        <taxon>Flavobacteriales</taxon>
        <taxon>Flavobacteriaceae</taxon>
        <taxon>Ulvibacterium</taxon>
    </lineage>
</organism>
<comment type="similarity">
    <text evidence="1">Belongs to the esterase D family.</text>
</comment>
<dbReference type="PANTHER" id="PTHR40841:SF2">
    <property type="entry name" value="SIDEROPHORE-DEGRADING ESTERASE (EUROFUNG)"/>
    <property type="match status" value="1"/>
</dbReference>
<dbReference type="SUPFAM" id="SSF53474">
    <property type="entry name" value="alpha/beta-Hydrolases"/>
    <property type="match status" value="1"/>
</dbReference>
<gene>
    <name evidence="5" type="ORF">D7Z94_10700</name>
</gene>
<dbReference type="RefSeq" id="WP_120711549.1">
    <property type="nucleotide sequence ID" value="NZ_RBCJ01000002.1"/>
</dbReference>
<sequence>MNNTVLRKITMLQLVLVLCSICYGQEKTATDQGIIELGKKHRFYSKVLNEEREIWVRLPVGYNADKASKYSVVYLLDGPNNFIYTAGLLRQLEIRSVPKSILVGIVNTNRSRDLTSAIMEEGKVKSDSTMGGADNFMKMIENDLFPFIAQNYSINGFRTLVGHSYGGLFAIHSLATKPEMFNAYLAISPSLWWNDQKVVSYFEERLKANPDMKGLLYLTIANERGKMLGGLLKLVGVLESEAPKNLRWDYKVHPNEHHGSIPVVGTMEGFHFFYKDWHMTDLLKEQDKFGLRAFEWRAEKIKNEFDQEWVLDYDMLSDFLYRLNEEKRFQEQLETALYLIETGKKEVEFYEAVARSHIGLKNRAEAIRYYKEAYKLNPGYPPVVRMLDSLNVNKTTLYTLPATTKAELKKYIGKYSDGENVQSIAIVKDSLSITIKDHYIKTTGKLVFMGDDTFYSTLDDFYFTVKFHFDKKEDKSPSFMTFRYVNGWTRKLGRSK</sequence>
<reference evidence="5 6" key="1">
    <citation type="submission" date="2018-10" db="EMBL/GenBank/DDBJ databases">
        <title>Ulvibacterium marinum gen. nov., sp. nov., a novel marine bacterium of the family Flavobacteriaceae, isolated from a culture of the green alga Ulva prolifera.</title>
        <authorList>
            <person name="Zhang Z."/>
        </authorList>
    </citation>
    <scope>NUCLEOTIDE SEQUENCE [LARGE SCALE GENOMIC DNA]</scope>
    <source>
        <strain evidence="5 6">CCMM003</strain>
    </source>
</reference>
<comment type="caution">
    <text evidence="5">The sequence shown here is derived from an EMBL/GenBank/DDBJ whole genome shotgun (WGS) entry which is preliminary data.</text>
</comment>
<dbReference type="GO" id="GO:0016788">
    <property type="term" value="F:hydrolase activity, acting on ester bonds"/>
    <property type="evidence" value="ECO:0007669"/>
    <property type="project" value="TreeGrafter"/>
</dbReference>
<dbReference type="Pfam" id="PF00756">
    <property type="entry name" value="Esterase"/>
    <property type="match status" value="1"/>
</dbReference>
<dbReference type="SUPFAM" id="SSF48452">
    <property type="entry name" value="TPR-like"/>
    <property type="match status" value="1"/>
</dbReference>
<dbReference type="OrthoDB" id="9784036at2"/>
<evidence type="ECO:0000256" key="4">
    <source>
        <dbReference type="SAM" id="SignalP"/>
    </source>
</evidence>
<keyword evidence="4" id="KW-0732">Signal</keyword>
<dbReference type="InterPro" id="IPR029058">
    <property type="entry name" value="AB_hydrolase_fold"/>
</dbReference>
<dbReference type="InterPro" id="IPR011990">
    <property type="entry name" value="TPR-like_helical_dom_sf"/>
</dbReference>
<dbReference type="PANTHER" id="PTHR40841">
    <property type="entry name" value="SIDEROPHORE TRIACETYLFUSARININE C ESTERASE"/>
    <property type="match status" value="1"/>
</dbReference>
<name>A0A3B0C7U9_9FLAO</name>
<dbReference type="AlphaFoldDB" id="A0A3B0C7U9"/>
<dbReference type="Proteomes" id="UP000276603">
    <property type="component" value="Unassembled WGS sequence"/>
</dbReference>
<dbReference type="InterPro" id="IPR000801">
    <property type="entry name" value="Esterase-like"/>
</dbReference>
<evidence type="ECO:0000256" key="1">
    <source>
        <dbReference type="ARBA" id="ARBA00005622"/>
    </source>
</evidence>
<feature type="chain" id="PRO_5017423833" evidence="4">
    <location>
        <begin position="25"/>
        <end position="496"/>
    </location>
</feature>
<feature type="repeat" description="TPR" evidence="3">
    <location>
        <begin position="347"/>
        <end position="380"/>
    </location>
</feature>
<evidence type="ECO:0000313" key="6">
    <source>
        <dbReference type="Proteomes" id="UP000276603"/>
    </source>
</evidence>
<dbReference type="Gene3D" id="3.40.50.1820">
    <property type="entry name" value="alpha/beta hydrolase"/>
    <property type="match status" value="1"/>
</dbReference>
<dbReference type="InterPro" id="IPR052558">
    <property type="entry name" value="Siderophore_Hydrolase_D"/>
</dbReference>
<keyword evidence="6" id="KW-1185">Reference proteome</keyword>
<proteinExistence type="inferred from homology"/>
<dbReference type="InterPro" id="IPR019734">
    <property type="entry name" value="TPR_rpt"/>
</dbReference>
<evidence type="ECO:0000256" key="3">
    <source>
        <dbReference type="PROSITE-ProRule" id="PRU00339"/>
    </source>
</evidence>
<dbReference type="EMBL" id="RBCJ01000002">
    <property type="protein sequence ID" value="RKN81390.1"/>
    <property type="molecule type" value="Genomic_DNA"/>
</dbReference>
<accession>A0A3B0C7U9</accession>
<feature type="signal peptide" evidence="4">
    <location>
        <begin position="1"/>
        <end position="24"/>
    </location>
</feature>
<evidence type="ECO:0000256" key="2">
    <source>
        <dbReference type="ARBA" id="ARBA00022801"/>
    </source>
</evidence>
<dbReference type="PROSITE" id="PS50005">
    <property type="entry name" value="TPR"/>
    <property type="match status" value="1"/>
</dbReference>
<protein>
    <submittedName>
        <fullName evidence="5">Uncharacterized protein</fullName>
    </submittedName>
</protein>